<organism evidence="2 3">
    <name type="scientific">Pisolithus tinctorius Marx 270</name>
    <dbReference type="NCBI Taxonomy" id="870435"/>
    <lineage>
        <taxon>Eukaryota</taxon>
        <taxon>Fungi</taxon>
        <taxon>Dikarya</taxon>
        <taxon>Basidiomycota</taxon>
        <taxon>Agaricomycotina</taxon>
        <taxon>Agaricomycetes</taxon>
        <taxon>Agaricomycetidae</taxon>
        <taxon>Boletales</taxon>
        <taxon>Sclerodermatineae</taxon>
        <taxon>Pisolithaceae</taxon>
        <taxon>Pisolithus</taxon>
    </lineage>
</organism>
<accession>A0A0C3NL92</accession>
<evidence type="ECO:0000313" key="2">
    <source>
        <dbReference type="EMBL" id="KIN96385.1"/>
    </source>
</evidence>
<feature type="region of interest" description="Disordered" evidence="1">
    <location>
        <begin position="197"/>
        <end position="223"/>
    </location>
</feature>
<dbReference type="EMBL" id="KN832048">
    <property type="protein sequence ID" value="KIN96385.1"/>
    <property type="molecule type" value="Genomic_DNA"/>
</dbReference>
<dbReference type="Proteomes" id="UP000054217">
    <property type="component" value="Unassembled WGS sequence"/>
</dbReference>
<evidence type="ECO:0000256" key="1">
    <source>
        <dbReference type="SAM" id="MobiDB-lite"/>
    </source>
</evidence>
<protein>
    <submittedName>
        <fullName evidence="2">Uncharacterized protein</fullName>
    </submittedName>
</protein>
<sequence>MDVPIQDEGMDHQEMAPLKGGIIGEAHWEVVSPEEIQASLEGISPPMMKMTMIIMVMEVMMEAPQEVSPATIATEKATWHQVGPFLARIRAKPWLYAVDVREDTEHKHACIEDKVEEVPDNPDNDEEVQAYEGTTEVAPENTESAEPSEFVNTFETYSEVDKEDEPVVYFGTMDPKDKPLEEEVIYCTSICAEVQEGQVPSEGNAPMQEDDPLIQDSLGNDVP</sequence>
<gene>
    <name evidence="2" type="ORF">M404DRAFT_33366</name>
</gene>
<proteinExistence type="predicted"/>
<dbReference type="AlphaFoldDB" id="A0A0C3NL92"/>
<evidence type="ECO:0000313" key="3">
    <source>
        <dbReference type="Proteomes" id="UP000054217"/>
    </source>
</evidence>
<reference evidence="3" key="2">
    <citation type="submission" date="2015-01" db="EMBL/GenBank/DDBJ databases">
        <title>Evolutionary Origins and Diversification of the Mycorrhizal Mutualists.</title>
        <authorList>
            <consortium name="DOE Joint Genome Institute"/>
            <consortium name="Mycorrhizal Genomics Consortium"/>
            <person name="Kohler A."/>
            <person name="Kuo A."/>
            <person name="Nagy L.G."/>
            <person name="Floudas D."/>
            <person name="Copeland A."/>
            <person name="Barry K.W."/>
            <person name="Cichocki N."/>
            <person name="Veneault-Fourrey C."/>
            <person name="LaButti K."/>
            <person name="Lindquist E.A."/>
            <person name="Lipzen A."/>
            <person name="Lundell T."/>
            <person name="Morin E."/>
            <person name="Murat C."/>
            <person name="Riley R."/>
            <person name="Ohm R."/>
            <person name="Sun H."/>
            <person name="Tunlid A."/>
            <person name="Henrissat B."/>
            <person name="Grigoriev I.V."/>
            <person name="Hibbett D.S."/>
            <person name="Martin F."/>
        </authorList>
    </citation>
    <scope>NUCLEOTIDE SEQUENCE [LARGE SCALE GENOMIC DNA]</scope>
    <source>
        <strain evidence="3">Marx 270</strain>
    </source>
</reference>
<name>A0A0C3NL92_PISTI</name>
<dbReference type="HOGENOM" id="CLU_1240568_0_0_1"/>
<keyword evidence="3" id="KW-1185">Reference proteome</keyword>
<dbReference type="OrthoDB" id="10449137at2759"/>
<reference evidence="2 3" key="1">
    <citation type="submission" date="2014-04" db="EMBL/GenBank/DDBJ databases">
        <authorList>
            <consortium name="DOE Joint Genome Institute"/>
            <person name="Kuo A."/>
            <person name="Kohler A."/>
            <person name="Costa M.D."/>
            <person name="Nagy L.G."/>
            <person name="Floudas D."/>
            <person name="Copeland A."/>
            <person name="Barry K.W."/>
            <person name="Cichocki N."/>
            <person name="Veneault-Fourrey C."/>
            <person name="LaButti K."/>
            <person name="Lindquist E.A."/>
            <person name="Lipzen A."/>
            <person name="Lundell T."/>
            <person name="Morin E."/>
            <person name="Murat C."/>
            <person name="Sun H."/>
            <person name="Tunlid A."/>
            <person name="Henrissat B."/>
            <person name="Grigoriev I.V."/>
            <person name="Hibbett D.S."/>
            <person name="Martin F."/>
            <person name="Nordberg H.P."/>
            <person name="Cantor M.N."/>
            <person name="Hua S.X."/>
        </authorList>
    </citation>
    <scope>NUCLEOTIDE SEQUENCE [LARGE SCALE GENOMIC DNA]</scope>
    <source>
        <strain evidence="2 3">Marx 270</strain>
    </source>
</reference>
<dbReference type="InParanoid" id="A0A0C3NL92"/>